<dbReference type="Gene3D" id="3.90.550.10">
    <property type="entry name" value="Spore Coat Polysaccharide Biosynthesis Protein SpsA, Chain A"/>
    <property type="match status" value="1"/>
</dbReference>
<evidence type="ECO:0000313" key="8">
    <source>
        <dbReference type="Proteomes" id="UP001570846"/>
    </source>
</evidence>
<sequence>MHLSTLENTAGVVVLYNPQVDVLANIATYLPDLAVLYCLDNSEEKNHGLIEKLMATPKVHYLDLQGNKGLAAALNKGAALAIKQEFLWLLTMDQDSAAQTGMIPLLRQALAHTQEEKVAIVAPFQQDKDNQGQTRQEGIQEVEAVMTSGNLLSLSAYSAVGPFKDEFFIDYLDYEFCLRLRLQGYKILQNPQAVLFHSVGDITLNSFLGVHITASNHSALRRYYITRNRLQVMETYKRHFPGYFKQEVLDLLKDVIRITFFEKDKLKKLRYMGYGIRDFRNRRFGKFQK</sequence>
<dbReference type="Proteomes" id="UP001570846">
    <property type="component" value="Unassembled WGS sequence"/>
</dbReference>
<accession>A0A5M8QHF8</accession>
<evidence type="ECO:0000313" key="7">
    <source>
        <dbReference type="Proteomes" id="UP000323866"/>
    </source>
</evidence>
<dbReference type="PANTHER" id="PTHR43179:SF12">
    <property type="entry name" value="GALACTOFURANOSYLTRANSFERASE GLFT2"/>
    <property type="match status" value="1"/>
</dbReference>
<evidence type="ECO:0000256" key="1">
    <source>
        <dbReference type="ARBA" id="ARBA00006739"/>
    </source>
</evidence>
<keyword evidence="3 5" id="KW-0808">Transferase</keyword>
<evidence type="ECO:0000313" key="6">
    <source>
        <dbReference type="EMBL" id="MFA1770514.1"/>
    </source>
</evidence>
<evidence type="ECO:0000313" key="5">
    <source>
        <dbReference type="EMBL" id="KAA6434591.1"/>
    </source>
</evidence>
<comment type="similarity">
    <text evidence="1">Belongs to the glycosyltransferase 2 family.</text>
</comment>
<reference evidence="5 7" key="2">
    <citation type="submission" date="2019-09" db="EMBL/GenBank/DDBJ databases">
        <title>A bacterium isolated from glacier soil.</title>
        <authorList>
            <person name="Liu Q."/>
        </authorList>
    </citation>
    <scope>NUCLEOTIDE SEQUENCE [LARGE SCALE GENOMIC DNA]</scope>
    <source>
        <strain evidence="5 7">MDT1-10-3</strain>
    </source>
</reference>
<reference evidence="6 8" key="3">
    <citation type="submission" date="2024-08" db="EMBL/GenBank/DDBJ databases">
        <authorList>
            <person name="Wei W."/>
        </authorList>
    </citation>
    <scope>NUCLEOTIDE SEQUENCE [LARGE SCALE GENOMIC DNA]</scope>
    <source>
        <strain evidence="6 8">XU2</strain>
    </source>
</reference>
<dbReference type="PANTHER" id="PTHR43179">
    <property type="entry name" value="RHAMNOSYLTRANSFERASE WBBL"/>
    <property type="match status" value="1"/>
</dbReference>
<dbReference type="EMBL" id="JBGOGF010000002">
    <property type="protein sequence ID" value="MFA1770514.1"/>
    <property type="molecule type" value="Genomic_DNA"/>
</dbReference>
<dbReference type="Proteomes" id="UP000323866">
    <property type="component" value="Unassembled WGS sequence"/>
</dbReference>
<dbReference type="InterPro" id="IPR029044">
    <property type="entry name" value="Nucleotide-diphossugar_trans"/>
</dbReference>
<dbReference type="InterPro" id="IPR001173">
    <property type="entry name" value="Glyco_trans_2-like"/>
</dbReference>
<organism evidence="5 7">
    <name type="scientific">Rufibacter glacialis</name>
    <dbReference type="NCBI Taxonomy" id="1259555"/>
    <lineage>
        <taxon>Bacteria</taxon>
        <taxon>Pseudomonadati</taxon>
        <taxon>Bacteroidota</taxon>
        <taxon>Cytophagia</taxon>
        <taxon>Cytophagales</taxon>
        <taxon>Hymenobacteraceae</taxon>
        <taxon>Rufibacter</taxon>
    </lineage>
</organism>
<dbReference type="CDD" id="cd02526">
    <property type="entry name" value="GT2_RfbF_like"/>
    <property type="match status" value="1"/>
</dbReference>
<dbReference type="EMBL" id="VKKZ01000020">
    <property type="protein sequence ID" value="KAA6434591.1"/>
    <property type="molecule type" value="Genomic_DNA"/>
</dbReference>
<reference evidence="5 7" key="1">
    <citation type="submission" date="2019-07" db="EMBL/GenBank/DDBJ databases">
        <authorList>
            <person name="Qu J.-H."/>
        </authorList>
    </citation>
    <scope>NUCLEOTIDE SEQUENCE [LARGE SCALE GENOMIC DNA]</scope>
    <source>
        <strain evidence="5 7">MDT1-10-3</strain>
    </source>
</reference>
<evidence type="ECO:0000256" key="3">
    <source>
        <dbReference type="ARBA" id="ARBA00022679"/>
    </source>
</evidence>
<protein>
    <submittedName>
        <fullName evidence="5">Glycosyltransferase family 2 protein</fullName>
    </submittedName>
</protein>
<keyword evidence="8" id="KW-1185">Reference proteome</keyword>
<dbReference type="AlphaFoldDB" id="A0A5M8QHF8"/>
<dbReference type="OrthoDB" id="9771846at2"/>
<name>A0A5M8QHF8_9BACT</name>
<dbReference type="GO" id="GO:0016757">
    <property type="term" value="F:glycosyltransferase activity"/>
    <property type="evidence" value="ECO:0007669"/>
    <property type="project" value="UniProtKB-KW"/>
</dbReference>
<evidence type="ECO:0000259" key="4">
    <source>
        <dbReference type="Pfam" id="PF00535"/>
    </source>
</evidence>
<evidence type="ECO:0000256" key="2">
    <source>
        <dbReference type="ARBA" id="ARBA00022676"/>
    </source>
</evidence>
<gene>
    <name evidence="6" type="ORF">ACD591_04365</name>
    <name evidence="5" type="ORF">FOE74_10425</name>
</gene>
<proteinExistence type="inferred from homology"/>
<feature type="domain" description="Glycosyltransferase 2-like" evidence="4">
    <location>
        <begin position="29"/>
        <end position="134"/>
    </location>
</feature>
<dbReference type="SUPFAM" id="SSF53448">
    <property type="entry name" value="Nucleotide-diphospho-sugar transferases"/>
    <property type="match status" value="1"/>
</dbReference>
<dbReference type="Pfam" id="PF00535">
    <property type="entry name" value="Glycos_transf_2"/>
    <property type="match status" value="1"/>
</dbReference>
<comment type="caution">
    <text evidence="5">The sequence shown here is derived from an EMBL/GenBank/DDBJ whole genome shotgun (WGS) entry which is preliminary data.</text>
</comment>
<dbReference type="RefSeq" id="WP_149098534.1">
    <property type="nucleotide sequence ID" value="NZ_BMMG01000003.1"/>
</dbReference>
<keyword evidence="2" id="KW-0328">Glycosyltransferase</keyword>